<evidence type="ECO:0000256" key="5">
    <source>
        <dbReference type="SAM" id="Coils"/>
    </source>
</evidence>
<dbReference type="AlphaFoldDB" id="A0A0F8YAH1"/>
<keyword evidence="4" id="KW-0802">TPR repeat</keyword>
<organism evidence="7">
    <name type="scientific">marine sediment metagenome</name>
    <dbReference type="NCBI Taxonomy" id="412755"/>
    <lineage>
        <taxon>unclassified sequences</taxon>
        <taxon>metagenomes</taxon>
        <taxon>ecological metagenomes</taxon>
    </lineage>
</organism>
<evidence type="ECO:0000256" key="3">
    <source>
        <dbReference type="ARBA" id="ARBA00022737"/>
    </source>
</evidence>
<evidence type="ECO:0000256" key="1">
    <source>
        <dbReference type="ARBA" id="ARBA00004496"/>
    </source>
</evidence>
<dbReference type="GO" id="GO:0005737">
    <property type="term" value="C:cytoplasm"/>
    <property type="evidence" value="ECO:0007669"/>
    <property type="project" value="UniProtKB-SubCell"/>
</dbReference>
<keyword evidence="3" id="KW-0677">Repeat</keyword>
<dbReference type="InterPro" id="IPR019734">
    <property type="entry name" value="TPR_rpt"/>
</dbReference>
<reference evidence="7" key="1">
    <citation type="journal article" date="2015" name="Nature">
        <title>Complex archaea that bridge the gap between prokaryotes and eukaryotes.</title>
        <authorList>
            <person name="Spang A."/>
            <person name="Saw J.H."/>
            <person name="Jorgensen S.L."/>
            <person name="Zaremba-Niedzwiedzka K."/>
            <person name="Martijn J."/>
            <person name="Lind A.E."/>
            <person name="van Eijk R."/>
            <person name="Schleper C."/>
            <person name="Guy L."/>
            <person name="Ettema T.J."/>
        </authorList>
    </citation>
    <scope>NUCLEOTIDE SEQUENCE</scope>
</reference>
<feature type="non-terminal residue" evidence="7">
    <location>
        <position position="382"/>
    </location>
</feature>
<evidence type="ECO:0000256" key="4">
    <source>
        <dbReference type="ARBA" id="ARBA00022803"/>
    </source>
</evidence>
<evidence type="ECO:0000256" key="2">
    <source>
        <dbReference type="ARBA" id="ARBA00022490"/>
    </source>
</evidence>
<keyword evidence="5" id="KW-0175">Coiled coil</keyword>
<evidence type="ECO:0000313" key="7">
    <source>
        <dbReference type="EMBL" id="KKK70695.1"/>
    </source>
</evidence>
<dbReference type="SUPFAM" id="SSF48452">
    <property type="entry name" value="TPR-like"/>
    <property type="match status" value="1"/>
</dbReference>
<feature type="domain" description="MalT-like TPR region" evidence="6">
    <location>
        <begin position="37"/>
        <end position="310"/>
    </location>
</feature>
<comment type="subcellular location">
    <subcellularLocation>
        <location evidence="1">Cytoplasm</location>
    </subcellularLocation>
</comment>
<evidence type="ECO:0000259" key="6">
    <source>
        <dbReference type="Pfam" id="PF17874"/>
    </source>
</evidence>
<feature type="non-terminal residue" evidence="7">
    <location>
        <position position="1"/>
    </location>
</feature>
<dbReference type="PANTHER" id="PTHR46630">
    <property type="entry name" value="TETRATRICOPEPTIDE REPEAT PROTEIN 29"/>
    <property type="match status" value="1"/>
</dbReference>
<gene>
    <name evidence="7" type="ORF">LCGC14_2921390</name>
</gene>
<dbReference type="Gene3D" id="1.25.40.10">
    <property type="entry name" value="Tetratricopeptide repeat domain"/>
    <property type="match status" value="2"/>
</dbReference>
<name>A0A0F8YAH1_9ZZZZ</name>
<dbReference type="InterPro" id="IPR011990">
    <property type="entry name" value="TPR-like_helical_dom_sf"/>
</dbReference>
<feature type="coiled-coil region" evidence="5">
    <location>
        <begin position="162"/>
        <end position="192"/>
    </location>
</feature>
<proteinExistence type="predicted"/>
<dbReference type="SMART" id="SM00028">
    <property type="entry name" value="TPR"/>
    <property type="match status" value="4"/>
</dbReference>
<dbReference type="InterPro" id="IPR051476">
    <property type="entry name" value="Bac_ResReg_Asp_Phosphatase"/>
</dbReference>
<dbReference type="Pfam" id="PF17874">
    <property type="entry name" value="TPR_MalT"/>
    <property type="match status" value="1"/>
</dbReference>
<comment type="caution">
    <text evidence="7">The sequence shown here is derived from an EMBL/GenBank/DDBJ whole genome shotgun (WGS) entry which is preliminary data.</text>
</comment>
<dbReference type="PANTHER" id="PTHR46630:SF1">
    <property type="entry name" value="TETRATRICOPEPTIDE REPEAT PROTEIN 29"/>
    <property type="match status" value="1"/>
</dbReference>
<keyword evidence="2" id="KW-0963">Cytoplasm</keyword>
<protein>
    <recommendedName>
        <fullName evidence="6">MalT-like TPR region domain-containing protein</fullName>
    </recommendedName>
</protein>
<dbReference type="PROSITE" id="PS50005">
    <property type="entry name" value="TPR"/>
    <property type="match status" value="1"/>
</dbReference>
<dbReference type="EMBL" id="LAZR01058066">
    <property type="protein sequence ID" value="KKK70695.1"/>
    <property type="molecule type" value="Genomic_DNA"/>
</dbReference>
<dbReference type="InterPro" id="IPR041617">
    <property type="entry name" value="TPR_MalT"/>
</dbReference>
<accession>A0A0F8YAH1</accession>
<sequence>ADLALKHLEHSLALREELGIKHEIARSLCEMAHNLYRITGELDRALKYAERGLALAKESSKIFYIACSFATMALIYNFQGELDRSIRFYEQSLELCKELNNKTSMAIALNNISGIYKRRGELDRALECIEQSMALNRELGNLGALANNYDFLIQILIDKDDLERAQISLHEFEQLNNQLKDKQINLTYLLNKALVLKTSPRIRNLSKAEEVLKQLLEDENVTYEGRYTALLTLCELLLTELRMTNDLEVLDELTQFIGQLLEFAEKSHSYYIMCETYLLQAKLSLLTFDIKKAQRFLTQAQQIAERFGLTQLVVKIANEKENLDKKLDLWEKLKEENAPMAERIELSRLDEKIVKMIQKRPVLSVQVSEEKITVSKEKKICL</sequence>